<name>A0ABY5YDT0_9FLAO</name>
<organism evidence="1 2">
    <name type="scientific">Maribacter litopenaei</name>
    <dbReference type="NCBI Taxonomy" id="2976127"/>
    <lineage>
        <taxon>Bacteria</taxon>
        <taxon>Pseudomonadati</taxon>
        <taxon>Bacteroidota</taxon>
        <taxon>Flavobacteriia</taxon>
        <taxon>Flavobacteriales</taxon>
        <taxon>Flavobacteriaceae</taxon>
        <taxon>Maribacter</taxon>
    </lineage>
</organism>
<sequence>MENNPDVVSYLRRKYYKWPALTPEISDGQKQILKNIDIIGKIQSDDYVTLTLAHNDAIRYVLVYKSGKKYTSNLQSKKIVDKIFVNTETNQIQIPKSILTGNHFAVTFWIEMVGNPNQQSYI</sequence>
<accession>A0ABY5YDT0</accession>
<evidence type="ECO:0000313" key="2">
    <source>
        <dbReference type="Proteomes" id="UP001059209"/>
    </source>
</evidence>
<dbReference type="EMBL" id="CP104205">
    <property type="protein sequence ID" value="UWX56026.1"/>
    <property type="molecule type" value="Genomic_DNA"/>
</dbReference>
<gene>
    <name evidence="1" type="ORF">NYZ99_06825</name>
</gene>
<reference evidence="1" key="1">
    <citation type="submission" date="2022-09" db="EMBL/GenBank/DDBJ databases">
        <title>Maribacter litopenaei sp. nov., isolated from the intestinal tract of the Pacific White Shrimp, Litopenaeus vannamei.</title>
        <authorList>
            <person name="Kim S.Y."/>
            <person name="Hwang C.Y."/>
        </authorList>
    </citation>
    <scope>NUCLEOTIDE SEQUENCE</scope>
    <source>
        <strain evidence="1">HL-LV01</strain>
    </source>
</reference>
<evidence type="ECO:0000313" key="1">
    <source>
        <dbReference type="EMBL" id="UWX56026.1"/>
    </source>
</evidence>
<proteinExistence type="predicted"/>
<protein>
    <submittedName>
        <fullName evidence="1">Uncharacterized protein</fullName>
    </submittedName>
</protein>
<keyword evidence="2" id="KW-1185">Reference proteome</keyword>
<dbReference type="RefSeq" id="WP_260574543.1">
    <property type="nucleotide sequence ID" value="NZ_CP104205.1"/>
</dbReference>
<dbReference type="Proteomes" id="UP001059209">
    <property type="component" value="Chromosome"/>
</dbReference>